<evidence type="ECO:0000256" key="3">
    <source>
        <dbReference type="ARBA" id="ARBA00022692"/>
    </source>
</evidence>
<evidence type="ECO:0000256" key="5">
    <source>
        <dbReference type="ARBA" id="ARBA00023136"/>
    </source>
</evidence>
<keyword evidence="4" id="KW-1133">Transmembrane helix</keyword>
<dbReference type="InterPro" id="IPR020846">
    <property type="entry name" value="MFS_dom"/>
</dbReference>
<dbReference type="RefSeq" id="WP_064806662.1">
    <property type="nucleotide sequence ID" value="NZ_CP016023.1"/>
</dbReference>
<sequence length="437" mass="47093">MTTSTSAAQAASRSAGDAQQSARTQRYIQLALVVLAAGTIYPMLYLRQYYGPTMQAFFGINDIQLGQLYSTLGLVFVACYIPSGWLADRVAPRILISFSLYLTGALGFLYSTAPAFPVLMVIFGCWGVSTGLTFWSAVIKRVNSIATDSERGRFFGMLDGGRGLVEASLAFIAVSVFAYFTRNHSEFEGFRVVLLMYSTLCMVIATVLAFIKDKRSGAVPAAPKAKARKGSTLDDLKTLAKIPDLWILAAVVFCGYQLFWSTYNFAAYLRVGDFGLAATVTGFITMAKMWTRPVAGIGGGYLADKLSREGVLAGVLVCGSAALATLALMPAGAPLVALVGLVLFVGLMAYGVRGLYWALLDKCKVPEHCTGLAIGLVSMIGYSPDIFLPLLSGHLTTKYPHGLGYRYFFFYIVAVALCGAFGALVLKRRFGRQAKRA</sequence>
<gene>
    <name evidence="6" type="ORF">A9Y76_18825</name>
</gene>
<dbReference type="GO" id="GO:0022857">
    <property type="term" value="F:transmembrane transporter activity"/>
    <property type="evidence" value="ECO:0007669"/>
    <property type="project" value="InterPro"/>
</dbReference>
<keyword evidence="2" id="KW-1003">Cell membrane</keyword>
<dbReference type="CDD" id="cd06174">
    <property type="entry name" value="MFS"/>
    <property type="match status" value="1"/>
</dbReference>
<comment type="subcellular location">
    <subcellularLocation>
        <location evidence="1">Cell membrane</location>
        <topology evidence="1">Multi-pass membrane protein</topology>
    </subcellularLocation>
</comment>
<dbReference type="STRING" id="190721.ACS15_3980"/>
<name>A0A192A2E5_9RALS</name>
<dbReference type="EMBL" id="CP016023">
    <property type="protein sequence ID" value="ANJ74645.1"/>
    <property type="molecule type" value="Genomic_DNA"/>
</dbReference>
<dbReference type="Proteomes" id="UP000078572">
    <property type="component" value="Chromosome 2"/>
</dbReference>
<keyword evidence="5" id="KW-0472">Membrane</keyword>
<reference evidence="7" key="1">
    <citation type="submission" date="2016-06" db="EMBL/GenBank/DDBJ databases">
        <authorList>
            <person name="Xu Y."/>
            <person name="Nagy A."/>
            <person name="Yan X."/>
            <person name="Kim S.W."/>
            <person name="Haley B."/>
            <person name="Liu N.T."/>
            <person name="Nou X."/>
        </authorList>
    </citation>
    <scope>NUCLEOTIDE SEQUENCE [LARGE SCALE GENOMIC DNA]</scope>
    <source>
        <strain evidence="7">ATCC 49129</strain>
    </source>
</reference>
<dbReference type="PROSITE" id="PS50850">
    <property type="entry name" value="MFS"/>
    <property type="match status" value="1"/>
</dbReference>
<organism evidence="6 7">
    <name type="scientific">Ralstonia insidiosa</name>
    <dbReference type="NCBI Taxonomy" id="190721"/>
    <lineage>
        <taxon>Bacteria</taxon>
        <taxon>Pseudomonadati</taxon>
        <taxon>Pseudomonadota</taxon>
        <taxon>Betaproteobacteria</taxon>
        <taxon>Burkholderiales</taxon>
        <taxon>Burkholderiaceae</taxon>
        <taxon>Ralstonia</taxon>
    </lineage>
</organism>
<protein>
    <submittedName>
        <fullName evidence="6">MFS transporter</fullName>
    </submittedName>
</protein>
<dbReference type="InterPro" id="IPR011701">
    <property type="entry name" value="MFS"/>
</dbReference>
<dbReference type="GO" id="GO:0005886">
    <property type="term" value="C:plasma membrane"/>
    <property type="evidence" value="ECO:0007669"/>
    <property type="project" value="UniProtKB-SubCell"/>
</dbReference>
<accession>A0A192A2E5</accession>
<dbReference type="PANTHER" id="PTHR43124">
    <property type="entry name" value="PURINE EFFLUX PUMP PBUE"/>
    <property type="match status" value="1"/>
</dbReference>
<dbReference type="Pfam" id="PF07690">
    <property type="entry name" value="MFS_1"/>
    <property type="match status" value="1"/>
</dbReference>
<evidence type="ECO:0000313" key="7">
    <source>
        <dbReference type="Proteomes" id="UP000078572"/>
    </source>
</evidence>
<dbReference type="InterPro" id="IPR036259">
    <property type="entry name" value="MFS_trans_sf"/>
</dbReference>
<dbReference type="AlphaFoldDB" id="A0A192A2E5"/>
<dbReference type="InterPro" id="IPR050189">
    <property type="entry name" value="MFS_Efflux_Transporters"/>
</dbReference>
<dbReference type="Gene3D" id="1.20.1250.20">
    <property type="entry name" value="MFS general substrate transporter like domains"/>
    <property type="match status" value="2"/>
</dbReference>
<evidence type="ECO:0000313" key="6">
    <source>
        <dbReference type="EMBL" id="ANJ74645.1"/>
    </source>
</evidence>
<proteinExistence type="predicted"/>
<dbReference type="PANTHER" id="PTHR43124:SF3">
    <property type="entry name" value="CHLORAMPHENICOL EFFLUX PUMP RV0191"/>
    <property type="match status" value="1"/>
</dbReference>
<dbReference type="SUPFAM" id="SSF103473">
    <property type="entry name" value="MFS general substrate transporter"/>
    <property type="match status" value="1"/>
</dbReference>
<evidence type="ECO:0000256" key="1">
    <source>
        <dbReference type="ARBA" id="ARBA00004651"/>
    </source>
</evidence>
<dbReference type="GeneID" id="61528086"/>
<keyword evidence="7" id="KW-1185">Reference proteome</keyword>
<evidence type="ECO:0000256" key="4">
    <source>
        <dbReference type="ARBA" id="ARBA00022989"/>
    </source>
</evidence>
<dbReference type="OrthoDB" id="9773404at2"/>
<keyword evidence="3" id="KW-0812">Transmembrane</keyword>
<evidence type="ECO:0000256" key="2">
    <source>
        <dbReference type="ARBA" id="ARBA00022475"/>
    </source>
</evidence>